<dbReference type="PANTHER" id="PTHR33095:SF57">
    <property type="entry name" value="EXPRESSED PROTEIN"/>
    <property type="match status" value="1"/>
</dbReference>
<name>A0AAE1N511_9FABA</name>
<feature type="compositionally biased region" description="Low complexity" evidence="1">
    <location>
        <begin position="238"/>
        <end position="247"/>
    </location>
</feature>
<evidence type="ECO:0000313" key="3">
    <source>
        <dbReference type="Proteomes" id="UP001293593"/>
    </source>
</evidence>
<proteinExistence type="predicted"/>
<dbReference type="InterPro" id="IPR012442">
    <property type="entry name" value="DUF1645_plant"/>
</dbReference>
<organism evidence="2 3">
    <name type="scientific">Acacia crassicarpa</name>
    <name type="common">northern wattle</name>
    <dbReference type="NCBI Taxonomy" id="499986"/>
    <lineage>
        <taxon>Eukaryota</taxon>
        <taxon>Viridiplantae</taxon>
        <taxon>Streptophyta</taxon>
        <taxon>Embryophyta</taxon>
        <taxon>Tracheophyta</taxon>
        <taxon>Spermatophyta</taxon>
        <taxon>Magnoliopsida</taxon>
        <taxon>eudicotyledons</taxon>
        <taxon>Gunneridae</taxon>
        <taxon>Pentapetalae</taxon>
        <taxon>rosids</taxon>
        <taxon>fabids</taxon>
        <taxon>Fabales</taxon>
        <taxon>Fabaceae</taxon>
        <taxon>Caesalpinioideae</taxon>
        <taxon>mimosoid clade</taxon>
        <taxon>Acacieae</taxon>
        <taxon>Acacia</taxon>
    </lineage>
</organism>
<evidence type="ECO:0000256" key="1">
    <source>
        <dbReference type="SAM" id="MobiDB-lite"/>
    </source>
</evidence>
<dbReference type="PANTHER" id="PTHR33095">
    <property type="entry name" value="OS07G0619500 PROTEIN"/>
    <property type="match status" value="1"/>
</dbReference>
<dbReference type="Pfam" id="PF07816">
    <property type="entry name" value="DUF1645"/>
    <property type="match status" value="1"/>
</dbReference>
<feature type="compositionally biased region" description="Basic and acidic residues" evidence="1">
    <location>
        <begin position="206"/>
        <end position="217"/>
    </location>
</feature>
<feature type="region of interest" description="Disordered" evidence="1">
    <location>
        <begin position="149"/>
        <end position="168"/>
    </location>
</feature>
<feature type="compositionally biased region" description="Acidic residues" evidence="1">
    <location>
        <begin position="150"/>
        <end position="160"/>
    </location>
</feature>
<dbReference type="AlphaFoldDB" id="A0AAE1N511"/>
<gene>
    <name evidence="2" type="ORF">QN277_014074</name>
</gene>
<feature type="region of interest" description="Disordered" evidence="1">
    <location>
        <begin position="1"/>
        <end position="39"/>
    </location>
</feature>
<comment type="caution">
    <text evidence="2">The sequence shown here is derived from an EMBL/GenBank/DDBJ whole genome shotgun (WGS) entry which is preliminary data.</text>
</comment>
<feature type="compositionally biased region" description="Polar residues" evidence="1">
    <location>
        <begin position="1"/>
        <end position="22"/>
    </location>
</feature>
<accession>A0AAE1N511</accession>
<reference evidence="2" key="1">
    <citation type="submission" date="2023-10" db="EMBL/GenBank/DDBJ databases">
        <title>Chromosome-level genome of the transformable northern wattle, Acacia crassicarpa.</title>
        <authorList>
            <person name="Massaro I."/>
            <person name="Sinha N.R."/>
            <person name="Poethig S."/>
            <person name="Leichty A.R."/>
        </authorList>
    </citation>
    <scope>NUCLEOTIDE SEQUENCE</scope>
    <source>
        <strain evidence="2">Acra3RX</strain>
        <tissue evidence="2">Leaf</tissue>
    </source>
</reference>
<sequence length="382" mass="41933">MELQTPSNNGGHPESSNPNNGEVDSLLPHDSQGLYEDFDSTCSTPYVSAPSSPGRPPISGFFYSAPASPMHFAITASSLSSAHSSSYENSTSSVPLGYEFEFSARFGSSGSATWGSMSSADELFLNGQIRPMKLSTHLERPQVLAPLLDLEGEEDEEETEVVASHVRGRDLRLRDKSVRRRTRSMSPLRNTPSEWAENEDGSLEDSSLKKQTDKDGSLEIEENEREKVDGLGSDATPSSSRSSSAGRSSKRWVFLKDFLYRSKSEGRSNNKFWSTISFSPTKDKKPNNQNQNPPSKDKPSGETQKSKAKKATGRPANGVGKRRVPPSPHELHYKARRAQAEELRKKTFLPYRQGLLGCLGFSSKGYGAMNGFARALNPVSSR</sequence>
<protein>
    <submittedName>
        <fullName evidence="2">Uncharacterized protein</fullName>
    </submittedName>
</protein>
<feature type="region of interest" description="Disordered" evidence="1">
    <location>
        <begin position="173"/>
        <end position="249"/>
    </location>
</feature>
<feature type="compositionally biased region" description="Polar residues" evidence="1">
    <location>
        <begin position="269"/>
        <end position="280"/>
    </location>
</feature>
<dbReference type="Proteomes" id="UP001293593">
    <property type="component" value="Unassembled WGS sequence"/>
</dbReference>
<feature type="region of interest" description="Disordered" evidence="1">
    <location>
        <begin position="269"/>
        <end position="332"/>
    </location>
</feature>
<keyword evidence="3" id="KW-1185">Reference proteome</keyword>
<dbReference type="EMBL" id="JAWXYG010000002">
    <property type="protein sequence ID" value="KAK4282730.1"/>
    <property type="molecule type" value="Genomic_DNA"/>
</dbReference>
<evidence type="ECO:0000313" key="2">
    <source>
        <dbReference type="EMBL" id="KAK4282730.1"/>
    </source>
</evidence>
<feature type="compositionally biased region" description="Polar residues" evidence="1">
    <location>
        <begin position="184"/>
        <end position="193"/>
    </location>
</feature>